<dbReference type="EMBL" id="CACVAX010000018">
    <property type="protein sequence ID" value="CAA6807977.1"/>
    <property type="molecule type" value="Genomic_DNA"/>
</dbReference>
<accession>A0A6S6SHR6</accession>
<sequence>MAGLIDMVINNPAIAKSIAKQVGIDIGDAGSIIEKLAPILMGGAKSNLNSEKDSGGLLKEIEQNKYADIFDQPDSYVNDGNFKNMGNDILAELTGSKENSREVARHVEQETGMSSSIIKSILPMLAPMIIGALTKKSAPSMSGHSSNQSSGMTDMLSGLIDQDNDGSAIDDIMGMAAKFIFK</sequence>
<proteinExistence type="predicted"/>
<evidence type="ECO:0000256" key="1">
    <source>
        <dbReference type="SAM" id="MobiDB-lite"/>
    </source>
</evidence>
<evidence type="ECO:0008006" key="3">
    <source>
        <dbReference type="Google" id="ProtNLM"/>
    </source>
</evidence>
<protein>
    <recommendedName>
        <fullName evidence="3">DUF937 domain-containing protein</fullName>
    </recommendedName>
</protein>
<organism evidence="2">
    <name type="scientific">uncultured Sulfurovum sp</name>
    <dbReference type="NCBI Taxonomy" id="269237"/>
    <lineage>
        <taxon>Bacteria</taxon>
        <taxon>Pseudomonadati</taxon>
        <taxon>Campylobacterota</taxon>
        <taxon>Epsilonproteobacteria</taxon>
        <taxon>Campylobacterales</taxon>
        <taxon>Sulfurovaceae</taxon>
        <taxon>Sulfurovum</taxon>
        <taxon>environmental samples</taxon>
    </lineage>
</organism>
<feature type="region of interest" description="Disordered" evidence="1">
    <location>
        <begin position="137"/>
        <end position="158"/>
    </location>
</feature>
<gene>
    <name evidence="2" type="ORF">HELGO_WM3812</name>
</gene>
<feature type="compositionally biased region" description="Low complexity" evidence="1">
    <location>
        <begin position="140"/>
        <end position="152"/>
    </location>
</feature>
<dbReference type="AlphaFoldDB" id="A0A6S6SHR6"/>
<evidence type="ECO:0000313" key="2">
    <source>
        <dbReference type="EMBL" id="CAA6807977.1"/>
    </source>
</evidence>
<dbReference type="Pfam" id="PF06078">
    <property type="entry name" value="DUF937"/>
    <property type="match status" value="1"/>
</dbReference>
<name>A0A6S6SHR6_9BACT</name>
<dbReference type="InterPro" id="IPR009282">
    <property type="entry name" value="DUF937"/>
</dbReference>
<reference evidence="2" key="1">
    <citation type="submission" date="2020-01" db="EMBL/GenBank/DDBJ databases">
        <authorList>
            <person name="Meier V. D."/>
            <person name="Meier V D."/>
        </authorList>
    </citation>
    <scope>NUCLEOTIDE SEQUENCE</scope>
    <source>
        <strain evidence="2">HLG_WM_MAG_04</strain>
    </source>
</reference>